<dbReference type="InterPro" id="IPR010251">
    <property type="entry name" value="Mg_prot_MeTrfase"/>
</dbReference>
<accession>A0A395LNE2</accession>
<keyword evidence="2 7" id="KW-0808">Transferase</keyword>
<dbReference type="PANTHER" id="PTHR43464:SF19">
    <property type="entry name" value="UBIQUINONE BIOSYNTHESIS O-METHYLTRANSFERASE, MITOCHONDRIAL"/>
    <property type="match status" value="1"/>
</dbReference>
<proteinExistence type="predicted"/>
<dbReference type="EMBL" id="QRBB01000001">
    <property type="protein sequence ID" value="RDS78568.1"/>
    <property type="molecule type" value="Genomic_DNA"/>
</dbReference>
<dbReference type="GO" id="GO:0015995">
    <property type="term" value="P:chlorophyll biosynthetic process"/>
    <property type="evidence" value="ECO:0007669"/>
    <property type="project" value="UniProtKB-UniRule"/>
</dbReference>
<keyword evidence="1 7" id="KW-0489">Methyltransferase</keyword>
<dbReference type="GO" id="GO:0032259">
    <property type="term" value="P:methylation"/>
    <property type="evidence" value="ECO:0007669"/>
    <property type="project" value="UniProtKB-KW"/>
</dbReference>
<evidence type="ECO:0000256" key="2">
    <source>
        <dbReference type="ARBA" id="ARBA00022679"/>
    </source>
</evidence>
<dbReference type="InterPro" id="IPR010940">
    <property type="entry name" value="Mg_prot_MeTrfase_C"/>
</dbReference>
<protein>
    <recommendedName>
        <fullName evidence="4">Magnesium protoporphyrin IX methyltransferase</fullName>
        <ecNumber evidence="4">2.1.1.11</ecNumber>
    </recommendedName>
</protein>
<sequence length="241" mass="26647">MASMAPPQHSVQHSATYDANRDRLATYFDSTARKAWIDLTSDAPVSGVRATVRAGREEMRNTLLGWLPEDLRRTRILDAGCGTGALSVAAACRGAEVVGVDVAGGLIEVARQREPFTGHGRIHWQAGDMLDPELGTFAHVVAMDSLIHYREADLIAAIETLGERTAQSILFTFVPRTPLLFAMYQTGKLFPRKDRSPRLVPIAEADLRRSLSRLDGWQVARSHRISRGFYTSHAIELVRRG</sequence>
<dbReference type="AlphaFoldDB" id="A0A395LNE2"/>
<dbReference type="Gene3D" id="3.40.50.150">
    <property type="entry name" value="Vaccinia Virus protein VP39"/>
    <property type="match status" value="1"/>
</dbReference>
<comment type="caution">
    <text evidence="7">The sequence shown here is derived from an EMBL/GenBank/DDBJ whole genome shotgun (WGS) entry which is preliminary data.</text>
</comment>
<dbReference type="OrthoDB" id="9765084at2"/>
<dbReference type="RefSeq" id="WP_115492797.1">
    <property type="nucleotide sequence ID" value="NZ_JACHWW010000001.1"/>
</dbReference>
<dbReference type="Proteomes" id="UP000254101">
    <property type="component" value="Unassembled WGS sequence"/>
</dbReference>
<dbReference type="NCBIfam" id="TIGR02021">
    <property type="entry name" value="BchM-ChlM"/>
    <property type="match status" value="1"/>
</dbReference>
<dbReference type="EC" id="2.1.1.11" evidence="4"/>
<organism evidence="7 8">
    <name type="scientific">Alteriqipengyuania lutimaris</name>
    <dbReference type="NCBI Taxonomy" id="1538146"/>
    <lineage>
        <taxon>Bacteria</taxon>
        <taxon>Pseudomonadati</taxon>
        <taxon>Pseudomonadota</taxon>
        <taxon>Alphaproteobacteria</taxon>
        <taxon>Sphingomonadales</taxon>
        <taxon>Erythrobacteraceae</taxon>
        <taxon>Alteriqipengyuania</taxon>
    </lineage>
</organism>
<dbReference type="Pfam" id="PF07109">
    <property type="entry name" value="Mg-por_mtran_C"/>
    <property type="match status" value="1"/>
</dbReference>
<dbReference type="GO" id="GO:0046406">
    <property type="term" value="F:magnesium protoporphyrin IX methyltransferase activity"/>
    <property type="evidence" value="ECO:0007669"/>
    <property type="project" value="UniProtKB-UniRule"/>
</dbReference>
<feature type="domain" description="Magnesium-protoporphyrin IX methyltransferase C-terminal" evidence="5">
    <location>
        <begin position="142"/>
        <end position="239"/>
    </location>
</feature>
<feature type="domain" description="Methyltransferase" evidence="6">
    <location>
        <begin position="74"/>
        <end position="133"/>
    </location>
</feature>
<evidence type="ECO:0000256" key="3">
    <source>
        <dbReference type="ARBA" id="ARBA00022691"/>
    </source>
</evidence>
<dbReference type="InterPro" id="IPR025714">
    <property type="entry name" value="Methyltranfer_dom"/>
</dbReference>
<evidence type="ECO:0000259" key="5">
    <source>
        <dbReference type="Pfam" id="PF07109"/>
    </source>
</evidence>
<dbReference type="SUPFAM" id="SSF53335">
    <property type="entry name" value="S-adenosyl-L-methionine-dependent methyltransferases"/>
    <property type="match status" value="1"/>
</dbReference>
<evidence type="ECO:0000313" key="8">
    <source>
        <dbReference type="Proteomes" id="UP000254101"/>
    </source>
</evidence>
<dbReference type="Pfam" id="PF13847">
    <property type="entry name" value="Methyltransf_31"/>
    <property type="match status" value="1"/>
</dbReference>
<evidence type="ECO:0000256" key="4">
    <source>
        <dbReference type="NCBIfam" id="TIGR02021"/>
    </source>
</evidence>
<dbReference type="CDD" id="cd02440">
    <property type="entry name" value="AdoMet_MTases"/>
    <property type="match status" value="1"/>
</dbReference>
<keyword evidence="8" id="KW-1185">Reference proteome</keyword>
<dbReference type="InterPro" id="IPR029063">
    <property type="entry name" value="SAM-dependent_MTases_sf"/>
</dbReference>
<evidence type="ECO:0000259" key="6">
    <source>
        <dbReference type="Pfam" id="PF13847"/>
    </source>
</evidence>
<dbReference type="PANTHER" id="PTHR43464">
    <property type="entry name" value="METHYLTRANSFERASE"/>
    <property type="match status" value="1"/>
</dbReference>
<evidence type="ECO:0000256" key="1">
    <source>
        <dbReference type="ARBA" id="ARBA00022603"/>
    </source>
</evidence>
<keyword evidence="3" id="KW-0949">S-adenosyl-L-methionine</keyword>
<evidence type="ECO:0000313" key="7">
    <source>
        <dbReference type="EMBL" id="RDS78568.1"/>
    </source>
</evidence>
<gene>
    <name evidence="7" type="ORF">DL238_06185</name>
</gene>
<name>A0A395LNE2_9SPHN</name>
<dbReference type="PROSITE" id="PS51556">
    <property type="entry name" value="SAM_MT_MG_PIX"/>
    <property type="match status" value="1"/>
</dbReference>
<reference evidence="7 8" key="1">
    <citation type="submission" date="2018-07" db="EMBL/GenBank/DDBJ databases">
        <title>Erythrobacter nanhaiensis sp. nov., a novel member of the genus Erythrobacter isolated from the South China Sea.</title>
        <authorList>
            <person name="Chen X."/>
            <person name="Liu J."/>
        </authorList>
    </citation>
    <scope>NUCLEOTIDE SEQUENCE [LARGE SCALE GENOMIC DNA]</scope>
    <source>
        <strain evidence="7 8">S-5</strain>
    </source>
</reference>